<accession>A0A1D8GKD3</accession>
<dbReference type="Gene3D" id="1.10.3720.10">
    <property type="entry name" value="MetI-like"/>
    <property type="match status" value="1"/>
</dbReference>
<dbReference type="KEGG" id="gfe:Gferi_18545"/>
<dbReference type="InterPro" id="IPR053385">
    <property type="entry name" value="ABC_transport_permease"/>
</dbReference>
<evidence type="ECO:0000313" key="10">
    <source>
        <dbReference type="EMBL" id="AOT71374.1"/>
    </source>
</evidence>
<dbReference type="AlphaFoldDB" id="A0A1D8GKD3"/>
<keyword evidence="2 8" id="KW-0813">Transport</keyword>
<organism evidence="10 11">
    <name type="scientific">Geosporobacter ferrireducens</name>
    <dbReference type="NCBI Taxonomy" id="1424294"/>
    <lineage>
        <taxon>Bacteria</taxon>
        <taxon>Bacillati</taxon>
        <taxon>Bacillota</taxon>
        <taxon>Clostridia</taxon>
        <taxon>Peptostreptococcales</taxon>
        <taxon>Thermotaleaceae</taxon>
        <taxon>Geosporobacter</taxon>
    </lineage>
</organism>
<evidence type="ECO:0000256" key="2">
    <source>
        <dbReference type="ARBA" id="ARBA00022448"/>
    </source>
</evidence>
<keyword evidence="6 8" id="KW-0472">Membrane</keyword>
<keyword evidence="3" id="KW-1003">Cell membrane</keyword>
<dbReference type="STRING" id="1424294.Gferi_18545"/>
<dbReference type="GO" id="GO:0005886">
    <property type="term" value="C:plasma membrane"/>
    <property type="evidence" value="ECO:0007669"/>
    <property type="project" value="UniProtKB-SubCell"/>
</dbReference>
<evidence type="ECO:0000256" key="3">
    <source>
        <dbReference type="ARBA" id="ARBA00022475"/>
    </source>
</evidence>
<dbReference type="RefSeq" id="WP_069979134.1">
    <property type="nucleotide sequence ID" value="NZ_CP017269.1"/>
</dbReference>
<keyword evidence="11" id="KW-1185">Reference proteome</keyword>
<proteinExistence type="inferred from homology"/>
<evidence type="ECO:0000256" key="4">
    <source>
        <dbReference type="ARBA" id="ARBA00022692"/>
    </source>
</evidence>
<protein>
    <submittedName>
        <fullName evidence="10">D-ala-D-ala transporter subunit</fullName>
    </submittedName>
</protein>
<dbReference type="PROSITE" id="PS50928">
    <property type="entry name" value="ABC_TM1"/>
    <property type="match status" value="1"/>
</dbReference>
<dbReference type="SUPFAM" id="SSF161098">
    <property type="entry name" value="MetI-like"/>
    <property type="match status" value="1"/>
</dbReference>
<dbReference type="NCBIfam" id="NF045474">
    <property type="entry name" value="Opp2C"/>
    <property type="match status" value="1"/>
</dbReference>
<sequence length="295" mass="32653">MRIISTETLKPRIKEIRFSLYLLQRNKLTQMALFIVIGLFITALIAPYTVPYPSHIRDEAIPSKKLLEPSAQFYFGTDELGRDIFSRVLYGTRISLNTAILSVGLALLIGVPLGAIAGTIGGWIDELIMRITDIFLSFPPLLLAIAIVSVMGPSLQNAMLAIALSWWPWYTRLVRGQAISLKERKFIHAAEAIGTSPAKIIFSHIIPNTISPVIVQASMDMGGVILTIASLSFLGLGAQSPTPEWGLMISTSRNYFLNAWWYSVFPGIAIFITVLSFNLLGDGFREILDPKTRKN</sequence>
<gene>
    <name evidence="10" type="ORF">Gferi_18545</name>
</gene>
<name>A0A1D8GKD3_9FIRM</name>
<feature type="domain" description="ABC transmembrane type-1" evidence="9">
    <location>
        <begin position="92"/>
        <end position="281"/>
    </location>
</feature>
<evidence type="ECO:0000256" key="1">
    <source>
        <dbReference type="ARBA" id="ARBA00004651"/>
    </source>
</evidence>
<feature type="transmembrane region" description="Helical" evidence="8">
    <location>
        <begin position="259"/>
        <end position="281"/>
    </location>
</feature>
<dbReference type="PANTHER" id="PTHR43386:SF1">
    <property type="entry name" value="D,D-DIPEPTIDE TRANSPORT SYSTEM PERMEASE PROTEIN DDPC-RELATED"/>
    <property type="match status" value="1"/>
</dbReference>
<feature type="transmembrane region" description="Helical" evidence="8">
    <location>
        <begin position="31"/>
        <end position="50"/>
    </location>
</feature>
<keyword evidence="4 8" id="KW-0812">Transmembrane</keyword>
<dbReference type="InterPro" id="IPR050366">
    <property type="entry name" value="BP-dependent_transpt_permease"/>
</dbReference>
<evidence type="ECO:0000256" key="6">
    <source>
        <dbReference type="ARBA" id="ARBA00023136"/>
    </source>
</evidence>
<comment type="similarity">
    <text evidence="7">Belongs to the binding-protein-dependent transport system permease family. OppBC subfamily.</text>
</comment>
<dbReference type="InterPro" id="IPR035906">
    <property type="entry name" value="MetI-like_sf"/>
</dbReference>
<feature type="transmembrane region" description="Helical" evidence="8">
    <location>
        <begin position="99"/>
        <end position="124"/>
    </location>
</feature>
<feature type="transmembrane region" description="Helical" evidence="8">
    <location>
        <begin position="221"/>
        <end position="239"/>
    </location>
</feature>
<feature type="transmembrane region" description="Helical" evidence="8">
    <location>
        <begin position="131"/>
        <end position="152"/>
    </location>
</feature>
<dbReference type="Pfam" id="PF00528">
    <property type="entry name" value="BPD_transp_1"/>
    <property type="match status" value="1"/>
</dbReference>
<evidence type="ECO:0000256" key="8">
    <source>
        <dbReference type="RuleBase" id="RU363032"/>
    </source>
</evidence>
<dbReference type="Proteomes" id="UP000095743">
    <property type="component" value="Chromosome"/>
</dbReference>
<keyword evidence="5 8" id="KW-1133">Transmembrane helix</keyword>
<dbReference type="EMBL" id="CP017269">
    <property type="protein sequence ID" value="AOT71374.1"/>
    <property type="molecule type" value="Genomic_DNA"/>
</dbReference>
<evidence type="ECO:0000256" key="7">
    <source>
        <dbReference type="ARBA" id="ARBA00024202"/>
    </source>
</evidence>
<dbReference type="GO" id="GO:0055085">
    <property type="term" value="P:transmembrane transport"/>
    <property type="evidence" value="ECO:0007669"/>
    <property type="project" value="InterPro"/>
</dbReference>
<comment type="subcellular location">
    <subcellularLocation>
        <location evidence="1 8">Cell membrane</location>
        <topology evidence="1 8">Multi-pass membrane protein</topology>
    </subcellularLocation>
</comment>
<evidence type="ECO:0000256" key="5">
    <source>
        <dbReference type="ARBA" id="ARBA00022989"/>
    </source>
</evidence>
<evidence type="ECO:0000313" key="11">
    <source>
        <dbReference type="Proteomes" id="UP000095743"/>
    </source>
</evidence>
<reference evidence="10 11" key="1">
    <citation type="submission" date="2016-09" db="EMBL/GenBank/DDBJ databases">
        <title>Genomic analysis reveals versatility of anaerobic energy metabolism of Geosporobacter ferrireducens IRF9 of phylum Firmicutes.</title>
        <authorList>
            <person name="Kim S.-J."/>
        </authorList>
    </citation>
    <scope>NUCLEOTIDE SEQUENCE [LARGE SCALE GENOMIC DNA]</scope>
    <source>
        <strain evidence="10 11">IRF9</strain>
    </source>
</reference>
<dbReference type="PANTHER" id="PTHR43386">
    <property type="entry name" value="OLIGOPEPTIDE TRANSPORT SYSTEM PERMEASE PROTEIN APPC"/>
    <property type="match status" value="1"/>
</dbReference>
<dbReference type="OrthoDB" id="9783218at2"/>
<dbReference type="InterPro" id="IPR000515">
    <property type="entry name" value="MetI-like"/>
</dbReference>
<dbReference type="CDD" id="cd06261">
    <property type="entry name" value="TM_PBP2"/>
    <property type="match status" value="1"/>
</dbReference>
<evidence type="ECO:0000259" key="9">
    <source>
        <dbReference type="PROSITE" id="PS50928"/>
    </source>
</evidence>